<comment type="subcellular location">
    <subcellularLocation>
        <location evidence="1">Membrane</location>
        <topology evidence="1">Multi-pass membrane protein</topology>
    </subcellularLocation>
</comment>
<evidence type="ECO:0000256" key="3">
    <source>
        <dbReference type="ARBA" id="ARBA00022692"/>
    </source>
</evidence>
<dbReference type="KEGG" id="thyd:TTHT_2175"/>
<feature type="transmembrane region" description="Helical" evidence="6">
    <location>
        <begin position="249"/>
        <end position="270"/>
    </location>
</feature>
<dbReference type="NCBIfam" id="TIGR00733">
    <property type="entry name" value="OPT family oligopeptide transporter"/>
    <property type="match status" value="1"/>
</dbReference>
<evidence type="ECO:0000256" key="1">
    <source>
        <dbReference type="ARBA" id="ARBA00004141"/>
    </source>
</evidence>
<keyword evidence="4 6" id="KW-1133">Transmembrane helix</keyword>
<dbReference type="InterPro" id="IPR004814">
    <property type="entry name" value="Oligopep_transpt"/>
</dbReference>
<evidence type="ECO:0000256" key="6">
    <source>
        <dbReference type="SAM" id="Phobius"/>
    </source>
</evidence>
<accession>A0A7R6PH14</accession>
<dbReference type="RefSeq" id="WP_201327916.1">
    <property type="nucleotide sequence ID" value="NZ_AP017470.1"/>
</dbReference>
<evidence type="ECO:0000256" key="2">
    <source>
        <dbReference type="ARBA" id="ARBA00022448"/>
    </source>
</evidence>
<proteinExistence type="predicted"/>
<keyword evidence="5 6" id="KW-0472">Membrane</keyword>
<evidence type="ECO:0000313" key="7">
    <source>
        <dbReference type="EMBL" id="BBB33603.1"/>
    </source>
</evidence>
<keyword evidence="2" id="KW-0813">Transport</keyword>
<sequence>MEHKPFVPEKTDLKEFTFRAVFFGAIFAVVLGAANAYLGLKVGLTVAATFPAAVMAMAVLKGLKGSVLEENIFRTTAAVGEALVAGAIFTIPAFLIAKDPATGKPLWSHLHYFESTVLMLLGGVLGVLFVSFLRKVLVEDKTLPFPESVACAEIVKAGQGGASGAKYVFGSILFAAFLEFIKNPVGGLALFKDSFSKFIHFKTSAINFLTTNGKSLMSKKFGGGMLLKSPNASPAMLGVGYIIGYKPSAIVFSGGVFAWLLFVPLLNFLFSGSFDSLIGQQINGVTVTETVISGAIWNSIVRPFAVGAMLVGAFYTLYSMRKSLWTGIKRGFKDLSKIKEEIEEGSEVSRLEQDLPFKFTIIAIFLLVIPIAMIYYFFCQSVAGAIVAALVMTLAGFLFAAVAGFLVGTIGSSNNPISGLTLSTLIVAALIMVTIGVKGGPGIAAVLGVAAVVCTSSGVAGDIMQDLKVGHIIGGTPWKMEIACIIGVIAASLVMVFPMQVLHTATPGGIGGPNLPAPQAGLMAMLAEGIVGGQMAWPLVLTGIGFSIGMILIGAPSPMLIAVGMYLPLESTFAIFVGGIIRVLADRFAEKSGLDKGNETFVNTGTLIASGLIAGEALMGMGIAAIVAFRDKLHIPNFSLGEPLGAWGGLLVFLPIAYILIKLPINAAKKNNG</sequence>
<dbReference type="EMBL" id="AP017470">
    <property type="protein sequence ID" value="BBB33603.1"/>
    <property type="molecule type" value="Genomic_DNA"/>
</dbReference>
<feature type="transmembrane region" description="Helical" evidence="6">
    <location>
        <begin position="482"/>
        <end position="502"/>
    </location>
</feature>
<feature type="transmembrane region" description="Helical" evidence="6">
    <location>
        <begin position="573"/>
        <end position="589"/>
    </location>
</feature>
<dbReference type="InterPro" id="IPR004813">
    <property type="entry name" value="OPT"/>
</dbReference>
<feature type="transmembrane region" description="Helical" evidence="6">
    <location>
        <begin position="116"/>
        <end position="133"/>
    </location>
</feature>
<dbReference type="PANTHER" id="PTHR31645">
    <property type="entry name" value="OLIGOPEPTIDE TRANSPORTER YGL114W-RELATED"/>
    <property type="match status" value="1"/>
</dbReference>
<dbReference type="PANTHER" id="PTHR31645:SF0">
    <property type="entry name" value="OLIGOPEPTIDE TRANSPORTER YGL114W-RELATED"/>
    <property type="match status" value="1"/>
</dbReference>
<feature type="transmembrane region" description="Helical" evidence="6">
    <location>
        <begin position="644"/>
        <end position="661"/>
    </location>
</feature>
<protein>
    <submittedName>
        <fullName evidence="7">OPT family oligopeptide transporter</fullName>
    </submittedName>
</protein>
<organism evidence="7 8">
    <name type="scientific">Thermotomaculum hydrothermale</name>
    <dbReference type="NCBI Taxonomy" id="981385"/>
    <lineage>
        <taxon>Bacteria</taxon>
        <taxon>Pseudomonadati</taxon>
        <taxon>Acidobacteriota</taxon>
        <taxon>Holophagae</taxon>
        <taxon>Thermotomaculales</taxon>
        <taxon>Thermotomaculaceae</taxon>
        <taxon>Thermotomaculum</taxon>
    </lineage>
</organism>
<dbReference type="InterPro" id="IPR045035">
    <property type="entry name" value="YSL-like"/>
</dbReference>
<feature type="transmembrane region" description="Helical" evidence="6">
    <location>
        <begin position="75"/>
        <end position="96"/>
    </location>
</feature>
<gene>
    <name evidence="7" type="ORF">TTHT_2175</name>
</gene>
<feature type="transmembrane region" description="Helical" evidence="6">
    <location>
        <begin position="44"/>
        <end position="63"/>
    </location>
</feature>
<dbReference type="GO" id="GO:0035673">
    <property type="term" value="F:oligopeptide transmembrane transporter activity"/>
    <property type="evidence" value="ECO:0007669"/>
    <property type="project" value="InterPro"/>
</dbReference>
<evidence type="ECO:0000313" key="8">
    <source>
        <dbReference type="Proteomes" id="UP000595564"/>
    </source>
</evidence>
<feature type="transmembrane region" description="Helical" evidence="6">
    <location>
        <begin position="384"/>
        <end position="407"/>
    </location>
</feature>
<keyword evidence="8" id="KW-1185">Reference proteome</keyword>
<dbReference type="Pfam" id="PF03169">
    <property type="entry name" value="OPT"/>
    <property type="match status" value="1"/>
</dbReference>
<feature type="transmembrane region" description="Helical" evidence="6">
    <location>
        <begin position="359"/>
        <end position="378"/>
    </location>
</feature>
<evidence type="ECO:0000256" key="4">
    <source>
        <dbReference type="ARBA" id="ARBA00022989"/>
    </source>
</evidence>
<feature type="transmembrane region" description="Helical" evidence="6">
    <location>
        <begin position="20"/>
        <end position="38"/>
    </location>
</feature>
<name>A0A7R6PH14_9BACT</name>
<feature type="transmembrane region" description="Helical" evidence="6">
    <location>
        <begin position="443"/>
        <end position="461"/>
    </location>
</feature>
<dbReference type="AlphaFoldDB" id="A0A7R6PH14"/>
<keyword evidence="3 6" id="KW-0812">Transmembrane</keyword>
<feature type="transmembrane region" description="Helical" evidence="6">
    <location>
        <begin position="419"/>
        <end position="437"/>
    </location>
</feature>
<feature type="transmembrane region" description="Helical" evidence="6">
    <location>
        <begin position="601"/>
        <end position="629"/>
    </location>
</feature>
<dbReference type="GO" id="GO:0016020">
    <property type="term" value="C:membrane"/>
    <property type="evidence" value="ECO:0007669"/>
    <property type="project" value="UniProtKB-SubCell"/>
</dbReference>
<reference evidence="7 8" key="1">
    <citation type="journal article" date="2012" name="Extremophiles">
        <title>Thermotomaculum hydrothermale gen. nov., sp. nov., a novel heterotrophic thermophile within the phylum Acidobacteria from a deep-sea hydrothermal vent chimney in the Southern Okinawa Trough.</title>
        <authorList>
            <person name="Izumi H."/>
            <person name="Nunoura T."/>
            <person name="Miyazaki M."/>
            <person name="Mino S."/>
            <person name="Toki T."/>
            <person name="Takai K."/>
            <person name="Sako Y."/>
            <person name="Sawabe T."/>
            <person name="Nakagawa S."/>
        </authorList>
    </citation>
    <scope>NUCLEOTIDE SEQUENCE [LARGE SCALE GENOMIC DNA]</scope>
    <source>
        <strain evidence="7 8">AC55</strain>
    </source>
</reference>
<dbReference type="NCBIfam" id="TIGR00728">
    <property type="entry name" value="OPT_sfam"/>
    <property type="match status" value="1"/>
</dbReference>
<dbReference type="Proteomes" id="UP000595564">
    <property type="component" value="Chromosome"/>
</dbReference>
<feature type="transmembrane region" description="Helical" evidence="6">
    <location>
        <begin position="300"/>
        <end position="320"/>
    </location>
</feature>
<evidence type="ECO:0000256" key="5">
    <source>
        <dbReference type="ARBA" id="ARBA00023136"/>
    </source>
</evidence>